<comment type="caution">
    <text evidence="3">The sequence shown here is derived from an EMBL/GenBank/DDBJ whole genome shotgun (WGS) entry which is preliminary data.</text>
</comment>
<proteinExistence type="predicted"/>
<keyword evidence="1" id="KW-0812">Transmembrane</keyword>
<evidence type="ECO:0000313" key="3">
    <source>
        <dbReference type="EMBL" id="OGY44693.1"/>
    </source>
</evidence>
<dbReference type="InterPro" id="IPR043993">
    <property type="entry name" value="T4SS_pilin"/>
</dbReference>
<reference evidence="3 4" key="1">
    <citation type="journal article" date="2016" name="Nat. Commun.">
        <title>Thousands of microbial genomes shed light on interconnected biogeochemical processes in an aquifer system.</title>
        <authorList>
            <person name="Anantharaman K."/>
            <person name="Brown C.T."/>
            <person name="Hug L.A."/>
            <person name="Sharon I."/>
            <person name="Castelle C.J."/>
            <person name="Probst A.J."/>
            <person name="Thomas B.C."/>
            <person name="Singh A."/>
            <person name="Wilkins M.J."/>
            <person name="Karaoz U."/>
            <person name="Brodie E.L."/>
            <person name="Williams K.H."/>
            <person name="Hubbard S.S."/>
            <person name="Banfield J.F."/>
        </authorList>
    </citation>
    <scope>NUCLEOTIDE SEQUENCE [LARGE SCALE GENOMIC DNA]</scope>
</reference>
<dbReference type="Pfam" id="PF18895">
    <property type="entry name" value="T4SS_pilin"/>
    <property type="match status" value="1"/>
</dbReference>
<sequence length="172" mass="18495">MIRKIKITLLLLLTIGFIIVPSSTSAETCPKVQWLETATGGSIKNGLIIPCECLVGGQVKEGTKEITCNLNSLLQTIINFTQLILAVTGSAALLMFTYGGVMFIISSGNQERITKGKEILKAAAIGIVLIFTSWLIINFTIYALTGGKVGLNQVQNLFGTGRPWNVNPQVNP</sequence>
<evidence type="ECO:0000256" key="1">
    <source>
        <dbReference type="SAM" id="Phobius"/>
    </source>
</evidence>
<accession>A0A1G1XX44</accession>
<feature type="transmembrane region" description="Helical" evidence="1">
    <location>
        <begin position="83"/>
        <end position="107"/>
    </location>
</feature>
<dbReference type="STRING" id="1797533.A2731_03110"/>
<feature type="transmembrane region" description="Helical" evidence="1">
    <location>
        <begin position="119"/>
        <end position="144"/>
    </location>
</feature>
<organism evidence="3 4">
    <name type="scientific">Candidatus Buchananbacteria bacterium RIFCSPHIGHO2_01_FULL_39_8</name>
    <dbReference type="NCBI Taxonomy" id="1797533"/>
    <lineage>
        <taxon>Bacteria</taxon>
        <taxon>Candidatus Buchananiibacteriota</taxon>
    </lineage>
</organism>
<feature type="signal peptide" evidence="2">
    <location>
        <begin position="1"/>
        <end position="26"/>
    </location>
</feature>
<keyword evidence="2" id="KW-0732">Signal</keyword>
<evidence type="ECO:0000313" key="4">
    <source>
        <dbReference type="Proteomes" id="UP000176241"/>
    </source>
</evidence>
<dbReference type="Proteomes" id="UP000176241">
    <property type="component" value="Unassembled WGS sequence"/>
</dbReference>
<keyword evidence="1" id="KW-1133">Transmembrane helix</keyword>
<name>A0A1G1XX44_9BACT</name>
<feature type="chain" id="PRO_5009581408" evidence="2">
    <location>
        <begin position="27"/>
        <end position="172"/>
    </location>
</feature>
<gene>
    <name evidence="3" type="ORF">A2731_03110</name>
</gene>
<evidence type="ECO:0000256" key="2">
    <source>
        <dbReference type="SAM" id="SignalP"/>
    </source>
</evidence>
<keyword evidence="1" id="KW-0472">Membrane</keyword>
<dbReference type="EMBL" id="MHIC01000025">
    <property type="protein sequence ID" value="OGY44693.1"/>
    <property type="molecule type" value="Genomic_DNA"/>
</dbReference>
<dbReference type="AlphaFoldDB" id="A0A1G1XX44"/>
<protein>
    <submittedName>
        <fullName evidence="3">Uncharacterized protein</fullName>
    </submittedName>
</protein>